<reference evidence="3 4" key="1">
    <citation type="submission" date="2020-07" db="EMBL/GenBank/DDBJ databases">
        <title>Comparative genomics of pyrophilous fungi reveals a link between fire events and developmental genes.</title>
        <authorList>
            <consortium name="DOE Joint Genome Institute"/>
            <person name="Steindorff A.S."/>
            <person name="Carver A."/>
            <person name="Calhoun S."/>
            <person name="Stillman K."/>
            <person name="Liu H."/>
            <person name="Lipzen A."/>
            <person name="Pangilinan J."/>
            <person name="Labutti K."/>
            <person name="Bruns T.D."/>
            <person name="Grigoriev I.V."/>
        </authorList>
    </citation>
    <scope>NUCLEOTIDE SEQUENCE [LARGE SCALE GENOMIC DNA]</scope>
    <source>
        <strain evidence="3 4">CBS 144469</strain>
    </source>
</reference>
<feature type="compositionally biased region" description="Basic and acidic residues" evidence="1">
    <location>
        <begin position="1"/>
        <end position="10"/>
    </location>
</feature>
<proteinExistence type="predicted"/>
<comment type="caution">
    <text evidence="3">The sequence shown here is derived from an EMBL/GenBank/DDBJ whole genome shotgun (WGS) entry which is preliminary data.</text>
</comment>
<feature type="region of interest" description="Disordered" evidence="1">
    <location>
        <begin position="1"/>
        <end position="124"/>
    </location>
</feature>
<evidence type="ECO:0000256" key="1">
    <source>
        <dbReference type="SAM" id="MobiDB-lite"/>
    </source>
</evidence>
<dbReference type="AlphaFoldDB" id="A0A8H6I5W6"/>
<evidence type="ECO:0000313" key="4">
    <source>
        <dbReference type="Proteomes" id="UP000521943"/>
    </source>
</evidence>
<feature type="compositionally biased region" description="Polar residues" evidence="1">
    <location>
        <begin position="58"/>
        <end position="68"/>
    </location>
</feature>
<dbReference type="PANTHER" id="PTHR33096:SF1">
    <property type="entry name" value="CXC1-LIKE CYSTEINE CLUSTER ASSOCIATED WITH KDZ TRANSPOSASES DOMAIN-CONTAINING PROTEIN"/>
    <property type="match status" value="1"/>
</dbReference>
<dbReference type="InterPro" id="IPR040521">
    <property type="entry name" value="KDZ"/>
</dbReference>
<feature type="domain" description="CxC2-like cysteine cluster KDZ transposase-associated" evidence="2">
    <location>
        <begin position="216"/>
        <end position="323"/>
    </location>
</feature>
<dbReference type="InterPro" id="IPR041457">
    <property type="entry name" value="CxC2_KDZ-assoc"/>
</dbReference>
<accession>A0A8H6I5W6</accession>
<evidence type="ECO:0000313" key="3">
    <source>
        <dbReference type="EMBL" id="KAF6758489.1"/>
    </source>
</evidence>
<dbReference type="Pfam" id="PF18803">
    <property type="entry name" value="CxC2"/>
    <property type="match status" value="1"/>
</dbReference>
<sequence>MAPKRKDAFQLRDVAPKLPRTSGTHQHSLTVYDDRSGKITATQSSIPVPAPHREPVSQPASGPASQLQLPDVSMLDVSSELDGDSLGQEGEGSENDEDSETDDESGSDEGGNDEKGKKKKRKKRKRELPLITFMDRIDDIVSELLRLEGPGFYEDRSQCSLEGCSNLLSPGKSYRCTDCGPAASLLCKACIVKEHRFRPFDRPEVWTGSYFARTTLKRLGLRVQLGHVGTSQCPLPQQAWRDEFVVVAPNGVHEIGLDFCSCPGSPDHVVQLLRARLFPATVKRPKTAATFGALKLLQMLTFTAKISCQEFTRAMDRLTGNTGTESYPNRYRSVLRMLRVWRQTRLMKRFARGYDPAGWRATASGACAVICPACPHPNINLPANWMEIRQKESFLYWLFVALDANFRLKRKNVSSDLLDPGMIQGFCYILEDSPFREYLLKYTEKILQDKSTCNDHDAIKSSSLRGGKGFCASGMGIAQCSRHDMKRPTGMGDLQKGERYVNMDRFFLSTIEHDLLRKLIVSYDIACQWHLKLMERCNEYDPNVMTSKSPPEITFLVPKFHLPAHVDACRVKYSFNYTPGVGRTDGEAPERGWAASNDLAYSTREMGPGSRRDTLDDCFGDNNWVKVTHLANDLHEKSVEAVTQRAAQVLAFQEFDSALPAKWTTAWTGMVQKWEANPRCQNPYQSEAKSQLSYGAVRLALAEEDKEALGKGEDVTVHDDVSPSMFIFQGLEIEDSQRLLDIDAKSLGPHSTDLQRARVLERGNLLRRKYNAWTAIQDLYMPSIAPLRKSQIEKGVVSENDPVQTWPLYLPSANISSIPAQRRLVRYEFRFRLAQADSALTDLRAHLILRSQMYHSKKIFTHGTHAITRSHGLLQEVEKKIRNDAALYNHVRQCLVTLGAVLQNKEWEALFLPLEKDDIRGMTSEYDEQAGVYGAKSRAKDREKVLGHGKRAVSWIWRTGEIGKSIDDASQSVLRIEWCKARARAHRWQEECHLLGEEMRRTIETFRWEKSQWLRRAEVAASEAEAMDPKSHNHDSATASAQFNDLRILLRGKAAYAYRQADIRHQMAEHAQKKRHSIIDKLVPPDTPFTLLELH</sequence>
<dbReference type="Pfam" id="PF18758">
    <property type="entry name" value="KDZ"/>
    <property type="match status" value="1"/>
</dbReference>
<feature type="compositionally biased region" description="Acidic residues" evidence="1">
    <location>
        <begin position="91"/>
        <end position="111"/>
    </location>
</feature>
<evidence type="ECO:0000259" key="2">
    <source>
        <dbReference type="Pfam" id="PF18803"/>
    </source>
</evidence>
<name>A0A8H6I5W6_9AGAR</name>
<dbReference type="PANTHER" id="PTHR33096">
    <property type="entry name" value="CXC2 DOMAIN-CONTAINING PROTEIN"/>
    <property type="match status" value="1"/>
</dbReference>
<dbReference type="EMBL" id="JACGCI010000018">
    <property type="protein sequence ID" value="KAF6758489.1"/>
    <property type="molecule type" value="Genomic_DNA"/>
</dbReference>
<gene>
    <name evidence="3" type="ORF">DFP72DRAFT_988942</name>
</gene>
<protein>
    <recommendedName>
        <fullName evidence="2">CxC2-like cysteine cluster KDZ transposase-associated domain-containing protein</fullName>
    </recommendedName>
</protein>
<organism evidence="3 4">
    <name type="scientific">Ephemerocybe angulata</name>
    <dbReference type="NCBI Taxonomy" id="980116"/>
    <lineage>
        <taxon>Eukaryota</taxon>
        <taxon>Fungi</taxon>
        <taxon>Dikarya</taxon>
        <taxon>Basidiomycota</taxon>
        <taxon>Agaricomycotina</taxon>
        <taxon>Agaricomycetes</taxon>
        <taxon>Agaricomycetidae</taxon>
        <taxon>Agaricales</taxon>
        <taxon>Agaricineae</taxon>
        <taxon>Psathyrellaceae</taxon>
        <taxon>Ephemerocybe</taxon>
    </lineage>
</organism>
<keyword evidence="4" id="KW-1185">Reference proteome</keyword>
<dbReference type="OrthoDB" id="3257338at2759"/>
<dbReference type="Proteomes" id="UP000521943">
    <property type="component" value="Unassembled WGS sequence"/>
</dbReference>